<protein>
    <submittedName>
        <fullName evidence="1">Uncharacterized protein</fullName>
    </submittedName>
</protein>
<accession>A0AAU7QRZ5</accession>
<feature type="non-terminal residue" evidence="1">
    <location>
        <position position="1"/>
    </location>
</feature>
<name>A0AAU7QRZ5_9FLAO</name>
<dbReference type="AlphaFoldDB" id="A0AAU7QRZ5"/>
<evidence type="ECO:0000313" key="1">
    <source>
        <dbReference type="EMBL" id="XBT18472.1"/>
    </source>
</evidence>
<dbReference type="InterPro" id="IPR036187">
    <property type="entry name" value="DNA_mismatch_repair_MutS_sf"/>
</dbReference>
<sequence>LLDNNINILNFFYKIKIINNNKYLYMDDYSINNLELINSYNGISLYNFLNKNITVLGNRLLKK</sequence>
<dbReference type="SUPFAM" id="SSF48334">
    <property type="entry name" value="DNA repair protein MutS, domain III"/>
    <property type="match status" value="1"/>
</dbReference>
<organism evidence="1">
    <name type="scientific">Candidatus Shikimatogenerans sp. Tder</name>
    <dbReference type="NCBI Taxonomy" id="3158566"/>
    <lineage>
        <taxon>Bacteria</taxon>
        <taxon>Pseudomonadati</taxon>
        <taxon>Bacteroidota</taxon>
        <taxon>Flavobacteriia</taxon>
        <taxon>Flavobacteriales</taxon>
        <taxon>Candidatus Shikimatogenerans</taxon>
    </lineage>
</organism>
<dbReference type="EMBL" id="CP157895">
    <property type="protein sequence ID" value="XBT18472.1"/>
    <property type="molecule type" value="Genomic_DNA"/>
</dbReference>
<reference evidence="1" key="1">
    <citation type="submission" date="2024-06" db="EMBL/GenBank/DDBJ databases">
        <title>Diversity, functionality, and evolutionary history of bacterial symbionts in false click beetles (Coleoptera, Throscidae).</title>
        <authorList>
            <person name="Wierz J.C."/>
            <person name="Malm H."/>
            <person name="Kaltenpoth M."/>
            <person name="Engl T."/>
        </authorList>
    </citation>
    <scope>NUCLEOTIDE SEQUENCE</scope>
    <source>
        <strain evidence="1">Tder</strain>
    </source>
</reference>
<gene>
    <name evidence="1" type="ORF">ABNO82_00760</name>
</gene>
<proteinExistence type="predicted"/>
<dbReference type="Gene3D" id="6.10.140.80">
    <property type="match status" value="1"/>
</dbReference>